<sequence length="327" mass="35241">MSFVDPDRPSWSSDGPRPVTTTLWYPANASSEMSLVEIPSDRPIFVGGFAARNAAIAEERAYPLVLLSHGTGGSGLQMMWLGRALAEQGYIAAAVDHHGNTAAEERYDPRGFRMPWHRAQDLSVVIDRLLEDEQWGSSIDQENVAAAGFSLGGYTVTALAGGLTDLDRLASFCAGPERDATCEPQSEYPDAEEDFVALLEHDPALDEAIRQSQRDFSDPRITRFALLGPALLQAFTDDSLRAIEASVLVIGGGDDDIAPVATNAKRLADLAPEATLHVAEGANHYAFLDPCTARGRRFVPACADGGASRQSVHEETIALLLDFLSEE</sequence>
<dbReference type="InterPro" id="IPR029058">
    <property type="entry name" value="AB_hydrolase_fold"/>
</dbReference>
<accession>A0A9X2L785</accession>
<name>A0A9X2L785_9PROT</name>
<dbReference type="InterPro" id="IPR016986">
    <property type="entry name" value="UCP031982_abhydr"/>
</dbReference>
<dbReference type="Pfam" id="PF12697">
    <property type="entry name" value="Abhydrolase_6"/>
    <property type="match status" value="1"/>
</dbReference>
<organism evidence="4 5">
    <name type="scientific">Parvularcula maris</name>
    <dbReference type="NCBI Taxonomy" id="2965077"/>
    <lineage>
        <taxon>Bacteria</taxon>
        <taxon>Pseudomonadati</taxon>
        <taxon>Pseudomonadota</taxon>
        <taxon>Alphaproteobacteria</taxon>
        <taxon>Parvularculales</taxon>
        <taxon>Parvularculaceae</taxon>
        <taxon>Parvularcula</taxon>
    </lineage>
</organism>
<evidence type="ECO:0000259" key="3">
    <source>
        <dbReference type="Pfam" id="PF12697"/>
    </source>
</evidence>
<evidence type="ECO:0000256" key="1">
    <source>
        <dbReference type="ARBA" id="ARBA00022801"/>
    </source>
</evidence>
<dbReference type="Gene3D" id="3.40.50.1820">
    <property type="entry name" value="alpha/beta hydrolase"/>
    <property type="match status" value="1"/>
</dbReference>
<protein>
    <submittedName>
        <fullName evidence="4">Alpha/beta fold hydrolase</fullName>
    </submittedName>
</protein>
<keyword evidence="1 4" id="KW-0378">Hydrolase</keyword>
<reference evidence="4" key="1">
    <citation type="submission" date="2022-07" db="EMBL/GenBank/DDBJ databases">
        <title>Parvularcula maris sp. nov., an algicidal bacterium isolated from seawater.</title>
        <authorList>
            <person name="Li F."/>
        </authorList>
    </citation>
    <scope>NUCLEOTIDE SEQUENCE</scope>
    <source>
        <strain evidence="4">BGMRC 0090</strain>
    </source>
</reference>
<evidence type="ECO:0000313" key="4">
    <source>
        <dbReference type="EMBL" id="MCQ8184317.1"/>
    </source>
</evidence>
<dbReference type="EMBL" id="JANIBC010000001">
    <property type="protein sequence ID" value="MCQ8184317.1"/>
    <property type="molecule type" value="Genomic_DNA"/>
</dbReference>
<dbReference type="GO" id="GO:0052689">
    <property type="term" value="F:carboxylic ester hydrolase activity"/>
    <property type="evidence" value="ECO:0007669"/>
    <property type="project" value="UniProtKB-ARBA"/>
</dbReference>
<keyword evidence="5" id="KW-1185">Reference proteome</keyword>
<dbReference type="RefSeq" id="WP_256618122.1">
    <property type="nucleotide sequence ID" value="NZ_JANIBC010000001.1"/>
</dbReference>
<dbReference type="InterPro" id="IPR000073">
    <property type="entry name" value="AB_hydrolase_1"/>
</dbReference>
<feature type="domain" description="AB hydrolase-1" evidence="3">
    <location>
        <begin position="65"/>
        <end position="290"/>
    </location>
</feature>
<comment type="caution">
    <text evidence="4">The sequence shown here is derived from an EMBL/GenBank/DDBJ whole genome shotgun (WGS) entry which is preliminary data.</text>
</comment>
<gene>
    <name evidence="4" type="ORF">NOG11_02855</name>
</gene>
<dbReference type="InterPro" id="IPR050261">
    <property type="entry name" value="FrsA_esterase"/>
</dbReference>
<proteinExistence type="inferred from homology"/>
<evidence type="ECO:0000313" key="5">
    <source>
        <dbReference type="Proteomes" id="UP001142610"/>
    </source>
</evidence>
<dbReference type="PANTHER" id="PTHR22946:SF9">
    <property type="entry name" value="POLYKETIDE TRANSFERASE AF380"/>
    <property type="match status" value="1"/>
</dbReference>
<comment type="similarity">
    <text evidence="2">Belongs to the AB hydrolase superfamily. FUS2 hydrolase family.</text>
</comment>
<evidence type="ECO:0000256" key="2">
    <source>
        <dbReference type="ARBA" id="ARBA00038115"/>
    </source>
</evidence>
<dbReference type="PANTHER" id="PTHR22946">
    <property type="entry name" value="DIENELACTONE HYDROLASE DOMAIN-CONTAINING PROTEIN-RELATED"/>
    <property type="match status" value="1"/>
</dbReference>
<dbReference type="AlphaFoldDB" id="A0A9X2L785"/>
<dbReference type="Proteomes" id="UP001142610">
    <property type="component" value="Unassembled WGS sequence"/>
</dbReference>
<dbReference type="SUPFAM" id="SSF53474">
    <property type="entry name" value="alpha/beta-Hydrolases"/>
    <property type="match status" value="1"/>
</dbReference>
<dbReference type="PIRSF" id="PIRSF031982">
    <property type="entry name" value="UCP031982_abhydr"/>
    <property type="match status" value="1"/>
</dbReference>